<reference evidence="8" key="1">
    <citation type="submission" date="2023-06" db="EMBL/GenBank/DDBJ databases">
        <title>Genome-scale phylogeny and comparative genomics of the fungal order Sordariales.</title>
        <authorList>
            <consortium name="Lawrence Berkeley National Laboratory"/>
            <person name="Hensen N."/>
            <person name="Bonometti L."/>
            <person name="Westerberg I."/>
            <person name="Brannstrom I.O."/>
            <person name="Guillou S."/>
            <person name="Cros-Aarteil S."/>
            <person name="Calhoun S."/>
            <person name="Haridas S."/>
            <person name="Kuo A."/>
            <person name="Mondo S."/>
            <person name="Pangilinan J."/>
            <person name="Riley R."/>
            <person name="Labutti K."/>
            <person name="Andreopoulos B."/>
            <person name="Lipzen A."/>
            <person name="Chen C."/>
            <person name="Yanf M."/>
            <person name="Daum C."/>
            <person name="Ng V."/>
            <person name="Clum A."/>
            <person name="Steindorff A."/>
            <person name="Ohm R."/>
            <person name="Martin F."/>
            <person name="Silar P."/>
            <person name="Natvig D."/>
            <person name="Lalanne C."/>
            <person name="Gautier V."/>
            <person name="Ament-Velasquez S.L."/>
            <person name="Kruys A."/>
            <person name="Hutchinson M.I."/>
            <person name="Powell A.J."/>
            <person name="Barry K."/>
            <person name="Miller A.N."/>
            <person name="Grigoriev I.V."/>
            <person name="Debuchy R."/>
            <person name="Gladieux P."/>
            <person name="Thoren M.H."/>
            <person name="Johannesson H."/>
        </authorList>
    </citation>
    <scope>NUCLEOTIDE SEQUENCE</scope>
    <source>
        <strain evidence="8">CBS 540.89</strain>
    </source>
</reference>
<feature type="compositionally biased region" description="Acidic residues" evidence="7">
    <location>
        <begin position="138"/>
        <end position="158"/>
    </location>
</feature>
<dbReference type="GO" id="GO:0005666">
    <property type="term" value="C:RNA polymerase III complex"/>
    <property type="evidence" value="ECO:0007669"/>
    <property type="project" value="InterPro"/>
</dbReference>
<evidence type="ECO:0000256" key="7">
    <source>
        <dbReference type="SAM" id="MobiDB-lite"/>
    </source>
</evidence>
<dbReference type="GO" id="GO:0006384">
    <property type="term" value="P:transcription initiation at RNA polymerase III promoter"/>
    <property type="evidence" value="ECO:0007669"/>
    <property type="project" value="InterPro"/>
</dbReference>
<sequence length="169" mass="19214">MKILESQSAVLTNYEVYQHIVDIQQRNSAGKKKRRMPEDAFRLSKEVLKYLQTEPNPLHNQKETQRYSENSLQLLCEKFAESFPDITKGEGLAIFDVRPTNIAVLTTLIEDIDTRFTEQEQQQIIDLIVEILGKDEPKDEEDEEEEGEEGAEDGEDGDAVQSVEAVNGA</sequence>
<dbReference type="Gene3D" id="1.20.1250.40">
    <property type="match status" value="1"/>
</dbReference>
<keyword evidence="5" id="KW-0804">Transcription</keyword>
<keyword evidence="9" id="KW-1185">Reference proteome</keyword>
<evidence type="ECO:0000256" key="1">
    <source>
        <dbReference type="ARBA" id="ARBA00004123"/>
    </source>
</evidence>
<comment type="subcellular location">
    <subcellularLocation>
        <location evidence="1">Nucleus</location>
    </subcellularLocation>
</comment>
<accession>A0AA40K6A1</accession>
<dbReference type="InterPro" id="IPR010997">
    <property type="entry name" value="HRDC-like_sf"/>
</dbReference>
<dbReference type="SUPFAM" id="SSF47819">
    <property type="entry name" value="HRDC-like"/>
    <property type="match status" value="1"/>
</dbReference>
<dbReference type="InterPro" id="IPR005574">
    <property type="entry name" value="Rpb4/RPC9"/>
</dbReference>
<dbReference type="InterPro" id="IPR038324">
    <property type="entry name" value="Rpb4/RPC9_sf"/>
</dbReference>
<evidence type="ECO:0000256" key="2">
    <source>
        <dbReference type="ARBA" id="ARBA00006898"/>
    </source>
</evidence>
<feature type="region of interest" description="Disordered" evidence="7">
    <location>
        <begin position="131"/>
        <end position="169"/>
    </location>
</feature>
<comment type="similarity">
    <text evidence="2">Belongs to the eukaryotic RPC9 RNA polymerase subunit family.</text>
</comment>
<evidence type="ECO:0000313" key="9">
    <source>
        <dbReference type="Proteomes" id="UP001172159"/>
    </source>
</evidence>
<gene>
    <name evidence="8" type="ORF">B0T21DRAFT_406196</name>
</gene>
<dbReference type="InterPro" id="IPR038846">
    <property type="entry name" value="RPC9"/>
</dbReference>
<keyword evidence="6" id="KW-0539">Nucleus</keyword>
<dbReference type="Proteomes" id="UP001172159">
    <property type="component" value="Unassembled WGS sequence"/>
</dbReference>
<evidence type="ECO:0000256" key="4">
    <source>
        <dbReference type="ARBA" id="ARBA00022478"/>
    </source>
</evidence>
<evidence type="ECO:0000256" key="3">
    <source>
        <dbReference type="ARBA" id="ARBA00016672"/>
    </source>
</evidence>
<protein>
    <recommendedName>
        <fullName evidence="3">DNA-directed RNA polymerase III subunit RPC9</fullName>
    </recommendedName>
</protein>
<evidence type="ECO:0000256" key="5">
    <source>
        <dbReference type="ARBA" id="ARBA00023163"/>
    </source>
</evidence>
<dbReference type="Pfam" id="PF03874">
    <property type="entry name" value="RNA_pol_Rpb4"/>
    <property type="match status" value="1"/>
</dbReference>
<dbReference type="PANTHER" id="PTHR15561">
    <property type="entry name" value="CALCITONIN GENE-RELATED PEPTIDE-RECEPTOR COMPONENT PROTEIN"/>
    <property type="match status" value="1"/>
</dbReference>
<dbReference type="PANTHER" id="PTHR15561:SF0">
    <property type="entry name" value="DNA-DIRECTED RNA POLYMERASE III SUBUNIT RPC9"/>
    <property type="match status" value="1"/>
</dbReference>
<keyword evidence="4" id="KW-0240">DNA-directed RNA polymerase</keyword>
<proteinExistence type="inferred from homology"/>
<evidence type="ECO:0000313" key="8">
    <source>
        <dbReference type="EMBL" id="KAK0747584.1"/>
    </source>
</evidence>
<evidence type="ECO:0000256" key="6">
    <source>
        <dbReference type="ARBA" id="ARBA00023242"/>
    </source>
</evidence>
<dbReference type="AlphaFoldDB" id="A0AA40K6A1"/>
<comment type="caution">
    <text evidence="8">The sequence shown here is derived from an EMBL/GenBank/DDBJ whole genome shotgun (WGS) entry which is preliminary data.</text>
</comment>
<dbReference type="EMBL" id="JAUKTV010000001">
    <property type="protein sequence ID" value="KAK0747584.1"/>
    <property type="molecule type" value="Genomic_DNA"/>
</dbReference>
<name>A0AA40K6A1_9PEZI</name>
<organism evidence="8 9">
    <name type="scientific">Apiosordaria backusii</name>
    <dbReference type="NCBI Taxonomy" id="314023"/>
    <lineage>
        <taxon>Eukaryota</taxon>
        <taxon>Fungi</taxon>
        <taxon>Dikarya</taxon>
        <taxon>Ascomycota</taxon>
        <taxon>Pezizomycotina</taxon>
        <taxon>Sordariomycetes</taxon>
        <taxon>Sordariomycetidae</taxon>
        <taxon>Sordariales</taxon>
        <taxon>Lasiosphaeriaceae</taxon>
        <taxon>Apiosordaria</taxon>
    </lineage>
</organism>
<dbReference type="GO" id="GO:0000166">
    <property type="term" value="F:nucleotide binding"/>
    <property type="evidence" value="ECO:0007669"/>
    <property type="project" value="InterPro"/>
</dbReference>